<dbReference type="GO" id="GO:0005737">
    <property type="term" value="C:cytoplasm"/>
    <property type="evidence" value="ECO:0007669"/>
    <property type="project" value="UniProtKB-SubCell"/>
</dbReference>
<dbReference type="PANTHER" id="PTHR46268:SF15">
    <property type="entry name" value="UNIVERSAL STRESS PROTEIN HP_0031"/>
    <property type="match status" value="1"/>
</dbReference>
<name>A0A127QJ52_9BURK</name>
<comment type="similarity">
    <text evidence="1 2">Belongs to the universal stress protein A family.</text>
</comment>
<proteinExistence type="inferred from homology"/>
<dbReference type="AlphaFoldDB" id="A0A127QJ52"/>
<dbReference type="PRINTS" id="PR01438">
    <property type="entry name" value="UNVRSLSTRESS"/>
</dbReference>
<dbReference type="RefSeq" id="WP_061537196.1">
    <property type="nucleotide sequence ID" value="NZ_CP013235.1"/>
</dbReference>
<gene>
    <name evidence="4" type="ORF">CAter282_2294</name>
</gene>
<dbReference type="InterPro" id="IPR006015">
    <property type="entry name" value="Universal_stress_UspA"/>
</dbReference>
<keyword evidence="2" id="KW-0963">Cytoplasm</keyword>
<dbReference type="PATRIC" id="fig|279058.18.peg.2261"/>
<protein>
    <recommendedName>
        <fullName evidence="2">Universal stress protein</fullName>
    </recommendedName>
</protein>
<comment type="subcellular location">
    <subcellularLocation>
        <location evidence="2">Cytoplasm</location>
    </subcellularLocation>
</comment>
<dbReference type="PANTHER" id="PTHR46268">
    <property type="entry name" value="STRESS RESPONSE PROTEIN NHAX"/>
    <property type="match status" value="1"/>
</dbReference>
<evidence type="ECO:0000313" key="5">
    <source>
        <dbReference type="Proteomes" id="UP000071778"/>
    </source>
</evidence>
<organism evidence="4 5">
    <name type="scientific">Collimonas arenae</name>
    <dbReference type="NCBI Taxonomy" id="279058"/>
    <lineage>
        <taxon>Bacteria</taxon>
        <taxon>Pseudomonadati</taxon>
        <taxon>Pseudomonadota</taxon>
        <taxon>Betaproteobacteria</taxon>
        <taxon>Burkholderiales</taxon>
        <taxon>Oxalobacteraceae</taxon>
        <taxon>Collimonas</taxon>
    </lineage>
</organism>
<dbReference type="EMBL" id="CP013235">
    <property type="protein sequence ID" value="AMP10044.1"/>
    <property type="molecule type" value="Genomic_DNA"/>
</dbReference>
<feature type="domain" description="UspA" evidence="3">
    <location>
        <begin position="1"/>
        <end position="146"/>
    </location>
</feature>
<evidence type="ECO:0000256" key="2">
    <source>
        <dbReference type="PIRNR" id="PIRNR006276"/>
    </source>
</evidence>
<dbReference type="InterPro" id="IPR006016">
    <property type="entry name" value="UspA"/>
</dbReference>
<dbReference type="PIRSF" id="PIRSF006276">
    <property type="entry name" value="UspA"/>
    <property type="match status" value="1"/>
</dbReference>
<sequence>MYTKILVPIDGSPTSDCAVAEAAKLAAICSARVRLLHVIDMAIYTSGFEQAEVYINQIRPLELQASKELLARGQAVLEAANIPVDTELRESVGGRVATIIVERAAAWGADVIVMGTHGRRGMGRLLMGSDAELVVRTSPVPVLLVKSV</sequence>
<reference evidence="4 5" key="1">
    <citation type="submission" date="2015-11" db="EMBL/GenBank/DDBJ databases">
        <title>Exploring the genomic traits of fungus-feeding bacterial genus Collimonas.</title>
        <authorList>
            <person name="Song C."/>
            <person name="Schmidt R."/>
            <person name="de Jager V."/>
            <person name="Krzyzanowska D."/>
            <person name="Jongedijk E."/>
            <person name="Cankar K."/>
            <person name="Beekwilder J."/>
            <person name="van Veen A."/>
            <person name="de Boer W."/>
            <person name="van Veen J.A."/>
            <person name="Garbeva P."/>
        </authorList>
    </citation>
    <scope>NUCLEOTIDE SEQUENCE [LARGE SCALE GENOMIC DNA]</scope>
    <source>
        <strain evidence="4 5">Ter282</strain>
    </source>
</reference>
<dbReference type="Proteomes" id="UP000071778">
    <property type="component" value="Chromosome"/>
</dbReference>
<evidence type="ECO:0000313" key="4">
    <source>
        <dbReference type="EMBL" id="AMP10044.1"/>
    </source>
</evidence>
<dbReference type="CDD" id="cd00293">
    <property type="entry name" value="USP-like"/>
    <property type="match status" value="1"/>
</dbReference>
<dbReference type="Pfam" id="PF00582">
    <property type="entry name" value="Usp"/>
    <property type="match status" value="1"/>
</dbReference>
<evidence type="ECO:0000256" key="1">
    <source>
        <dbReference type="ARBA" id="ARBA00008791"/>
    </source>
</evidence>
<dbReference type="SUPFAM" id="SSF52402">
    <property type="entry name" value="Adenine nucleotide alpha hydrolases-like"/>
    <property type="match status" value="1"/>
</dbReference>
<keyword evidence="5" id="KW-1185">Reference proteome</keyword>
<dbReference type="Gene3D" id="3.40.50.620">
    <property type="entry name" value="HUPs"/>
    <property type="match status" value="1"/>
</dbReference>
<accession>A0A127QJ52</accession>
<dbReference type="InterPro" id="IPR014729">
    <property type="entry name" value="Rossmann-like_a/b/a_fold"/>
</dbReference>
<evidence type="ECO:0000259" key="3">
    <source>
        <dbReference type="Pfam" id="PF00582"/>
    </source>
</evidence>